<dbReference type="PANTHER" id="PTHR39189">
    <property type="entry name" value="UPF0173 METAL-DEPENDENT HYDROLASE YTKL"/>
    <property type="match status" value="1"/>
</dbReference>
<reference evidence="2 3" key="1">
    <citation type="submission" date="2020-06" db="EMBL/GenBank/DDBJ databases">
        <title>Sulfitobacter algicola sp. nov., isolated from green algae.</title>
        <authorList>
            <person name="Wang C."/>
        </authorList>
    </citation>
    <scope>NUCLEOTIDE SEQUENCE [LARGE SCALE GENOMIC DNA]</scope>
    <source>
        <strain evidence="2 3">1151</strain>
    </source>
</reference>
<dbReference type="PANTHER" id="PTHR39189:SF1">
    <property type="entry name" value="UPF0173 METAL-DEPENDENT HYDROLASE YTKL"/>
    <property type="match status" value="1"/>
</dbReference>
<accession>A0ABX2IY47</accession>
<dbReference type="EMBL" id="JABUFE010000009">
    <property type="protein sequence ID" value="NSX56047.1"/>
    <property type="molecule type" value="Genomic_DNA"/>
</dbReference>
<dbReference type="RefSeq" id="WP_174139195.1">
    <property type="nucleotide sequence ID" value="NZ_JABUFE010000009.1"/>
</dbReference>
<feature type="signal peptide" evidence="1">
    <location>
        <begin position="1"/>
        <end position="18"/>
    </location>
</feature>
<keyword evidence="1" id="KW-0732">Signal</keyword>
<evidence type="ECO:0000313" key="2">
    <source>
        <dbReference type="EMBL" id="NSX56047.1"/>
    </source>
</evidence>
<organism evidence="2 3">
    <name type="scientific">Parasulfitobacter algicola</name>
    <dbReference type="NCBI Taxonomy" id="2614809"/>
    <lineage>
        <taxon>Bacteria</taxon>
        <taxon>Pseudomonadati</taxon>
        <taxon>Pseudomonadota</taxon>
        <taxon>Alphaproteobacteria</taxon>
        <taxon>Rhodobacterales</taxon>
        <taxon>Roseobacteraceae</taxon>
        <taxon>Parasulfitobacter</taxon>
    </lineage>
</organism>
<name>A0ABX2IY47_9RHOB</name>
<dbReference type="SUPFAM" id="SSF56281">
    <property type="entry name" value="Metallo-hydrolase/oxidoreductase"/>
    <property type="match status" value="1"/>
</dbReference>
<dbReference type="Pfam" id="PF13483">
    <property type="entry name" value="Lactamase_B_3"/>
    <property type="match status" value="1"/>
</dbReference>
<keyword evidence="3" id="KW-1185">Reference proteome</keyword>
<proteinExistence type="predicted"/>
<evidence type="ECO:0000313" key="3">
    <source>
        <dbReference type="Proteomes" id="UP000777935"/>
    </source>
</evidence>
<dbReference type="Gene3D" id="3.60.15.10">
    <property type="entry name" value="Ribonuclease Z/Hydroxyacylglutathione hydrolase-like"/>
    <property type="match status" value="1"/>
</dbReference>
<gene>
    <name evidence="2" type="ORF">HRQ87_14685</name>
</gene>
<sequence>MIRLITLAFMGLATAAAAQERHPSNCILLAENTPGIRYIYQASFQDPVADDTVRLQYIAHATFLLQTDAGVSVATDFTGFLGATDFIPDIVTMNRAHSSHWTANPDPAIPNVLRGWSDRYGIAIDHYLELEGLVVRNVPTDIRSRFGDGAEANGNSIFVFEVAGLCIGHLGHLHHEPSNAQYAALGRLDVVMAAVDGGLTVDHPTMVRILKRLRSSIVVPMHWFGPSNLETFLAGMQDDFIIERIDGAAIEISLQNLPSRPTIMVLQPDYLRDDE</sequence>
<protein>
    <submittedName>
        <fullName evidence="2">MBL fold metallo-hydrolase</fullName>
    </submittedName>
</protein>
<evidence type="ECO:0000256" key="1">
    <source>
        <dbReference type="SAM" id="SignalP"/>
    </source>
</evidence>
<dbReference type="Proteomes" id="UP000777935">
    <property type="component" value="Unassembled WGS sequence"/>
</dbReference>
<comment type="caution">
    <text evidence="2">The sequence shown here is derived from an EMBL/GenBank/DDBJ whole genome shotgun (WGS) entry which is preliminary data.</text>
</comment>
<feature type="chain" id="PRO_5046796980" evidence="1">
    <location>
        <begin position="19"/>
        <end position="275"/>
    </location>
</feature>
<dbReference type="InterPro" id="IPR036866">
    <property type="entry name" value="RibonucZ/Hydroxyglut_hydro"/>
</dbReference>